<dbReference type="Proteomes" id="UP000000851">
    <property type="component" value="Chromosome"/>
</dbReference>
<organism evidence="1 2">
    <name type="scientific">Catenulispora acidiphila (strain DSM 44928 / JCM 14897 / NBRC 102108 / NRRL B-24433 / ID139908)</name>
    <dbReference type="NCBI Taxonomy" id="479433"/>
    <lineage>
        <taxon>Bacteria</taxon>
        <taxon>Bacillati</taxon>
        <taxon>Actinomycetota</taxon>
        <taxon>Actinomycetes</taxon>
        <taxon>Catenulisporales</taxon>
        <taxon>Catenulisporaceae</taxon>
        <taxon>Catenulispora</taxon>
    </lineage>
</organism>
<proteinExistence type="predicted"/>
<keyword evidence="2" id="KW-1185">Reference proteome</keyword>
<dbReference type="HOGENOM" id="CLU_2823186_0_0_11"/>
<reference evidence="1 2" key="1">
    <citation type="journal article" date="2009" name="Stand. Genomic Sci.">
        <title>Complete genome sequence of Catenulispora acidiphila type strain (ID 139908).</title>
        <authorList>
            <person name="Copeland A."/>
            <person name="Lapidus A."/>
            <person name="Glavina Del Rio T."/>
            <person name="Nolan M."/>
            <person name="Lucas S."/>
            <person name="Chen F."/>
            <person name="Tice H."/>
            <person name="Cheng J.F."/>
            <person name="Bruce D."/>
            <person name="Goodwin L."/>
            <person name="Pitluck S."/>
            <person name="Mikhailova N."/>
            <person name="Pati A."/>
            <person name="Ivanova N."/>
            <person name="Mavromatis K."/>
            <person name="Chen A."/>
            <person name="Palaniappan K."/>
            <person name="Chain P."/>
            <person name="Land M."/>
            <person name="Hauser L."/>
            <person name="Chang Y.J."/>
            <person name="Jeffries C.D."/>
            <person name="Chertkov O."/>
            <person name="Brettin T."/>
            <person name="Detter J.C."/>
            <person name="Han C."/>
            <person name="Ali Z."/>
            <person name="Tindall B.J."/>
            <person name="Goker M."/>
            <person name="Bristow J."/>
            <person name="Eisen J.A."/>
            <person name="Markowitz V."/>
            <person name="Hugenholtz P."/>
            <person name="Kyrpides N.C."/>
            <person name="Klenk H.P."/>
        </authorList>
    </citation>
    <scope>NUCLEOTIDE SEQUENCE [LARGE SCALE GENOMIC DNA]</scope>
    <source>
        <strain evidence="2">DSM 44928 / JCM 14897 / NBRC 102108 / NRRL B-24433 / ID139908</strain>
    </source>
</reference>
<sequence>MEVWDHENLLGGDDPIGDIRLGEVSAVWLRASLLAGDADGLAPSSLLDSGTATISPLTLAIGPSGG</sequence>
<dbReference type="AlphaFoldDB" id="C7QC15"/>
<evidence type="ECO:0000313" key="1">
    <source>
        <dbReference type="EMBL" id="ACU72634.1"/>
    </source>
</evidence>
<name>C7QC15_CATAD</name>
<protein>
    <submittedName>
        <fullName evidence="1">Uncharacterized protein</fullName>
    </submittedName>
</protein>
<dbReference type="InParanoid" id="C7QC15"/>
<evidence type="ECO:0000313" key="2">
    <source>
        <dbReference type="Proteomes" id="UP000000851"/>
    </source>
</evidence>
<dbReference type="EMBL" id="CP001700">
    <property type="protein sequence ID" value="ACU72634.1"/>
    <property type="molecule type" value="Genomic_DNA"/>
</dbReference>
<dbReference type="KEGG" id="cai:Caci_3732"/>
<dbReference type="STRING" id="479433.Caci_3732"/>
<accession>C7QC15</accession>
<dbReference type="RefSeq" id="WP_015792363.1">
    <property type="nucleotide sequence ID" value="NC_013131.1"/>
</dbReference>
<gene>
    <name evidence="1" type="ordered locus">Caci_3732</name>
</gene>